<dbReference type="Proteomes" id="UP001634393">
    <property type="component" value="Unassembled WGS sequence"/>
</dbReference>
<gene>
    <name evidence="1" type="ORF">ACJIZ3_014072</name>
</gene>
<accession>A0ABD3RJ81</accession>
<name>A0ABD3RJ81_9LAMI</name>
<proteinExistence type="predicted"/>
<reference evidence="1 2" key="1">
    <citation type="submission" date="2024-12" db="EMBL/GenBank/DDBJ databases">
        <title>The unique morphological basis and parallel evolutionary history of personate flowers in Penstemon.</title>
        <authorList>
            <person name="Depatie T.H."/>
            <person name="Wessinger C.A."/>
        </authorList>
    </citation>
    <scope>NUCLEOTIDE SEQUENCE [LARGE SCALE GENOMIC DNA]</scope>
    <source>
        <strain evidence="1">WTNN_2</strain>
        <tissue evidence="1">Leaf</tissue>
    </source>
</reference>
<evidence type="ECO:0000313" key="1">
    <source>
        <dbReference type="EMBL" id="KAL3812804.1"/>
    </source>
</evidence>
<comment type="caution">
    <text evidence="1">The sequence shown here is derived from an EMBL/GenBank/DDBJ whole genome shotgun (WGS) entry which is preliminary data.</text>
</comment>
<sequence>MFTKCSYVERSTPIKYTEENFLSKTGHK</sequence>
<dbReference type="EMBL" id="JBJXBP010000008">
    <property type="protein sequence ID" value="KAL3812804.1"/>
    <property type="molecule type" value="Genomic_DNA"/>
</dbReference>
<organism evidence="1 2">
    <name type="scientific">Penstemon smallii</name>
    <dbReference type="NCBI Taxonomy" id="265156"/>
    <lineage>
        <taxon>Eukaryota</taxon>
        <taxon>Viridiplantae</taxon>
        <taxon>Streptophyta</taxon>
        <taxon>Embryophyta</taxon>
        <taxon>Tracheophyta</taxon>
        <taxon>Spermatophyta</taxon>
        <taxon>Magnoliopsida</taxon>
        <taxon>eudicotyledons</taxon>
        <taxon>Gunneridae</taxon>
        <taxon>Pentapetalae</taxon>
        <taxon>asterids</taxon>
        <taxon>lamiids</taxon>
        <taxon>Lamiales</taxon>
        <taxon>Plantaginaceae</taxon>
        <taxon>Cheloneae</taxon>
        <taxon>Penstemon</taxon>
    </lineage>
</organism>
<dbReference type="AlphaFoldDB" id="A0ABD3RJ81"/>
<evidence type="ECO:0000313" key="2">
    <source>
        <dbReference type="Proteomes" id="UP001634393"/>
    </source>
</evidence>
<keyword evidence="2" id="KW-1185">Reference proteome</keyword>
<protein>
    <submittedName>
        <fullName evidence="1">Uncharacterized protein</fullName>
    </submittedName>
</protein>